<evidence type="ECO:0000313" key="4">
    <source>
        <dbReference type="EMBL" id="CAF5165983.1"/>
    </source>
</evidence>
<evidence type="ECO:0000259" key="2">
    <source>
        <dbReference type="Pfam" id="PF22606"/>
    </source>
</evidence>
<gene>
    <name evidence="3" type="ORF">BYL167_LOCUS67383</name>
    <name evidence="4" type="ORF">GIL414_LOCUS66264</name>
</gene>
<reference evidence="4" key="1">
    <citation type="submission" date="2021-02" db="EMBL/GenBank/DDBJ databases">
        <authorList>
            <person name="Nowell W R."/>
        </authorList>
    </citation>
    <scope>NUCLEOTIDE SEQUENCE</scope>
</reference>
<dbReference type="InterPro" id="IPR054425">
    <property type="entry name" value="Cdc6_ORC1-like_ATPase_lid"/>
</dbReference>
<dbReference type="EMBL" id="CAJOBH010245376">
    <property type="protein sequence ID" value="CAF5123267.1"/>
    <property type="molecule type" value="Genomic_DNA"/>
</dbReference>
<dbReference type="SUPFAM" id="SSF52540">
    <property type="entry name" value="P-loop containing nucleoside triphosphate hydrolases"/>
    <property type="match status" value="1"/>
</dbReference>
<evidence type="ECO:0000313" key="5">
    <source>
        <dbReference type="Proteomes" id="UP000681720"/>
    </source>
</evidence>
<name>A0A8S3GLH5_9BILA</name>
<accession>A0A8S3GLH5</accession>
<comment type="caution">
    <text evidence="4">The sequence shown here is derived from an EMBL/GenBank/DDBJ whole genome shotgun (WGS) entry which is preliminary data.</text>
</comment>
<keyword evidence="1" id="KW-0235">DNA replication</keyword>
<dbReference type="Pfam" id="PF22606">
    <property type="entry name" value="Cdc6-ORC-like_ATPase_lid"/>
    <property type="match status" value="1"/>
</dbReference>
<dbReference type="AlphaFoldDB" id="A0A8S3GLH5"/>
<dbReference type="Proteomes" id="UP000681967">
    <property type="component" value="Unassembled WGS sequence"/>
</dbReference>
<dbReference type="PANTHER" id="PTHR10763:SF26">
    <property type="entry name" value="CELL DIVISION CONTROL PROTEIN 6 HOMOLOG"/>
    <property type="match status" value="1"/>
</dbReference>
<dbReference type="InterPro" id="IPR050311">
    <property type="entry name" value="ORC1/CDC6"/>
</dbReference>
<dbReference type="GO" id="GO:0033314">
    <property type="term" value="P:mitotic DNA replication checkpoint signaling"/>
    <property type="evidence" value="ECO:0007669"/>
    <property type="project" value="TreeGrafter"/>
</dbReference>
<dbReference type="Gene3D" id="1.10.8.60">
    <property type="match status" value="1"/>
</dbReference>
<sequence>IANSLDFTDRLLPRLQLKPEHKPYLLRFSPYNREQMLSIVNDRLGSIELFDRNALMLCASKVASTTGDLRTVFDVCRQSMELATDSPAKANVSVTQMMEVFTISTQNTNSSDHIQTKSLPTFEKLLLCSLIVCMRANKKRVCTRAKVSYISPYFRFFI</sequence>
<dbReference type="GO" id="GO:0003688">
    <property type="term" value="F:DNA replication origin binding"/>
    <property type="evidence" value="ECO:0007669"/>
    <property type="project" value="TreeGrafter"/>
</dbReference>
<dbReference type="GO" id="GO:0005634">
    <property type="term" value="C:nucleus"/>
    <property type="evidence" value="ECO:0007669"/>
    <property type="project" value="TreeGrafter"/>
</dbReference>
<dbReference type="PANTHER" id="PTHR10763">
    <property type="entry name" value="CELL DIVISION CONTROL PROTEIN 6-RELATED"/>
    <property type="match status" value="1"/>
</dbReference>
<feature type="non-terminal residue" evidence="4">
    <location>
        <position position="1"/>
    </location>
</feature>
<dbReference type="EMBL" id="CAJOBJ010309156">
    <property type="protein sequence ID" value="CAF5165983.1"/>
    <property type="molecule type" value="Genomic_DNA"/>
</dbReference>
<proteinExistence type="predicted"/>
<evidence type="ECO:0000313" key="3">
    <source>
        <dbReference type="EMBL" id="CAF5123267.1"/>
    </source>
</evidence>
<dbReference type="GO" id="GO:0006270">
    <property type="term" value="P:DNA replication initiation"/>
    <property type="evidence" value="ECO:0007669"/>
    <property type="project" value="TreeGrafter"/>
</dbReference>
<evidence type="ECO:0000256" key="1">
    <source>
        <dbReference type="ARBA" id="ARBA00022705"/>
    </source>
</evidence>
<protein>
    <recommendedName>
        <fullName evidence="2">Cdc6/ORC1-like ATPase lid domain-containing protein</fullName>
    </recommendedName>
</protein>
<feature type="domain" description="Cdc6/ORC1-like ATPase lid" evidence="2">
    <location>
        <begin position="31"/>
        <end position="83"/>
    </location>
</feature>
<dbReference type="InterPro" id="IPR027417">
    <property type="entry name" value="P-loop_NTPase"/>
</dbReference>
<organism evidence="4 5">
    <name type="scientific">Rotaria magnacalcarata</name>
    <dbReference type="NCBI Taxonomy" id="392030"/>
    <lineage>
        <taxon>Eukaryota</taxon>
        <taxon>Metazoa</taxon>
        <taxon>Spiralia</taxon>
        <taxon>Gnathifera</taxon>
        <taxon>Rotifera</taxon>
        <taxon>Eurotatoria</taxon>
        <taxon>Bdelloidea</taxon>
        <taxon>Philodinida</taxon>
        <taxon>Philodinidae</taxon>
        <taxon>Rotaria</taxon>
    </lineage>
</organism>
<dbReference type="Proteomes" id="UP000681720">
    <property type="component" value="Unassembled WGS sequence"/>
</dbReference>